<feature type="region of interest" description="Disordered" evidence="1">
    <location>
        <begin position="130"/>
        <end position="160"/>
    </location>
</feature>
<dbReference type="InterPro" id="IPR050466">
    <property type="entry name" value="Carboxylest/Gibb_receptor"/>
</dbReference>
<feature type="domain" description="Alpha/beta hydrolase fold-3" evidence="2">
    <location>
        <begin position="4"/>
        <end position="125"/>
    </location>
</feature>
<accession>A0A8B8ZLP1</accession>
<dbReference type="GO" id="GO:0016787">
    <property type="term" value="F:hydrolase activity"/>
    <property type="evidence" value="ECO:0007669"/>
    <property type="project" value="InterPro"/>
</dbReference>
<dbReference type="GeneID" id="120105647"/>
<evidence type="ECO:0000256" key="1">
    <source>
        <dbReference type="SAM" id="MobiDB-lite"/>
    </source>
</evidence>
<sequence>MVWAVRAGAEELRGGMRIRGLVLIHPYFCGKEPVGMESRDPRVRERMESTWGFVCGWKKGLEDPLVDPLRGEGMEGLGCEQVLVSVAERDFLRERGRAYYEGLKGSGWGGKVELMESEGEEHVFHLQNPTGEKALRKATTASGLQRESGEREWTFRRESE</sequence>
<reference evidence="4" key="1">
    <citation type="submission" date="2025-08" db="UniProtKB">
        <authorList>
            <consortium name="RefSeq"/>
        </authorList>
    </citation>
    <scope>IDENTIFICATION</scope>
    <source>
        <tissue evidence="4">Young leaves</tissue>
    </source>
</reference>
<keyword evidence="3" id="KW-1185">Reference proteome</keyword>
<dbReference type="KEGG" id="pda:120105647"/>
<dbReference type="RefSeq" id="XP_038974232.1">
    <property type="nucleotide sequence ID" value="XM_039118304.1"/>
</dbReference>
<dbReference type="Pfam" id="PF07859">
    <property type="entry name" value="Abhydrolase_3"/>
    <property type="match status" value="1"/>
</dbReference>
<dbReference type="SUPFAM" id="SSF53474">
    <property type="entry name" value="alpha/beta-Hydrolases"/>
    <property type="match status" value="1"/>
</dbReference>
<protein>
    <submittedName>
        <fullName evidence="4">Probable carboxylesterase 2</fullName>
    </submittedName>
</protein>
<dbReference type="Proteomes" id="UP000228380">
    <property type="component" value="Unplaced"/>
</dbReference>
<dbReference type="InterPro" id="IPR013094">
    <property type="entry name" value="AB_hydrolase_3"/>
</dbReference>
<name>A0A8B8ZLP1_PHODC</name>
<evidence type="ECO:0000313" key="4">
    <source>
        <dbReference type="RefSeq" id="XP_038974232.1"/>
    </source>
</evidence>
<dbReference type="AlphaFoldDB" id="A0A8B8ZLP1"/>
<proteinExistence type="predicted"/>
<dbReference type="InterPro" id="IPR029058">
    <property type="entry name" value="AB_hydrolase_fold"/>
</dbReference>
<dbReference type="PANTHER" id="PTHR23024:SF577">
    <property type="entry name" value="CARBOXYLESTERASE 2-RELATED"/>
    <property type="match status" value="1"/>
</dbReference>
<dbReference type="PANTHER" id="PTHR23024">
    <property type="entry name" value="ARYLACETAMIDE DEACETYLASE"/>
    <property type="match status" value="1"/>
</dbReference>
<feature type="compositionally biased region" description="Basic and acidic residues" evidence="1">
    <location>
        <begin position="147"/>
        <end position="160"/>
    </location>
</feature>
<dbReference type="OrthoDB" id="408631at2759"/>
<evidence type="ECO:0000313" key="3">
    <source>
        <dbReference type="Proteomes" id="UP000228380"/>
    </source>
</evidence>
<dbReference type="Gene3D" id="3.40.50.1820">
    <property type="entry name" value="alpha/beta hydrolase"/>
    <property type="match status" value="1"/>
</dbReference>
<organism evidence="3 4">
    <name type="scientific">Phoenix dactylifera</name>
    <name type="common">Date palm</name>
    <dbReference type="NCBI Taxonomy" id="42345"/>
    <lineage>
        <taxon>Eukaryota</taxon>
        <taxon>Viridiplantae</taxon>
        <taxon>Streptophyta</taxon>
        <taxon>Embryophyta</taxon>
        <taxon>Tracheophyta</taxon>
        <taxon>Spermatophyta</taxon>
        <taxon>Magnoliopsida</taxon>
        <taxon>Liliopsida</taxon>
        <taxon>Arecaceae</taxon>
        <taxon>Coryphoideae</taxon>
        <taxon>Phoeniceae</taxon>
        <taxon>Phoenix</taxon>
    </lineage>
</organism>
<evidence type="ECO:0000259" key="2">
    <source>
        <dbReference type="Pfam" id="PF07859"/>
    </source>
</evidence>
<gene>
    <name evidence="4" type="primary">LOC120105647</name>
</gene>